<proteinExistence type="predicted"/>
<sequence>MTGDGIGGVPILKDLKETVLLCVERVGAVPYKVVLGEGVISGTVLDSGAHSPAVTVTRLMREIVLVTVWVDSSVAIRAGLLVWLPASLASDVAHEGSRLMVVWVTIVGDVESQWPSW</sequence>
<dbReference type="Proteomes" id="UP001305414">
    <property type="component" value="Unassembled WGS sequence"/>
</dbReference>
<accession>A0AAN7UZ35</accession>
<reference evidence="1 2" key="1">
    <citation type="submission" date="2023-10" db="EMBL/GenBank/DDBJ databases">
        <title>Draft genome sequence of Xylaria bambusicola isolate GMP-LS, the root and basal stem rot pathogen of sugarcane in Indonesia.</title>
        <authorList>
            <person name="Selvaraj P."/>
            <person name="Muralishankar V."/>
            <person name="Muruganantham S."/>
            <person name="Sp S."/>
            <person name="Haryani S."/>
            <person name="Lau K.J.X."/>
            <person name="Naqvi N.I."/>
        </authorList>
    </citation>
    <scope>NUCLEOTIDE SEQUENCE [LARGE SCALE GENOMIC DNA]</scope>
    <source>
        <strain evidence="1">GMP-LS</strain>
    </source>
</reference>
<name>A0AAN7UZ35_9PEZI</name>
<dbReference type="AlphaFoldDB" id="A0AAN7UZ35"/>
<keyword evidence="2" id="KW-1185">Reference proteome</keyword>
<evidence type="ECO:0000313" key="1">
    <source>
        <dbReference type="EMBL" id="KAK5633464.1"/>
    </source>
</evidence>
<comment type="caution">
    <text evidence="1">The sequence shown here is derived from an EMBL/GenBank/DDBJ whole genome shotgun (WGS) entry which is preliminary data.</text>
</comment>
<protein>
    <submittedName>
        <fullName evidence="1">Uncharacterized protein</fullName>
    </submittedName>
</protein>
<gene>
    <name evidence="1" type="ORF">RRF57_009177</name>
</gene>
<organism evidence="1 2">
    <name type="scientific">Xylaria bambusicola</name>
    <dbReference type="NCBI Taxonomy" id="326684"/>
    <lineage>
        <taxon>Eukaryota</taxon>
        <taxon>Fungi</taxon>
        <taxon>Dikarya</taxon>
        <taxon>Ascomycota</taxon>
        <taxon>Pezizomycotina</taxon>
        <taxon>Sordariomycetes</taxon>
        <taxon>Xylariomycetidae</taxon>
        <taxon>Xylariales</taxon>
        <taxon>Xylariaceae</taxon>
        <taxon>Xylaria</taxon>
    </lineage>
</organism>
<evidence type="ECO:0000313" key="2">
    <source>
        <dbReference type="Proteomes" id="UP001305414"/>
    </source>
</evidence>
<dbReference type="EMBL" id="JAWHQM010000032">
    <property type="protein sequence ID" value="KAK5633464.1"/>
    <property type="molecule type" value="Genomic_DNA"/>
</dbReference>